<evidence type="ECO:0000313" key="8">
    <source>
        <dbReference type="EMBL" id="CAG2238672.1"/>
    </source>
</evidence>
<organism evidence="8 9">
    <name type="scientific">Mytilus edulis</name>
    <name type="common">Blue mussel</name>
    <dbReference type="NCBI Taxonomy" id="6550"/>
    <lineage>
        <taxon>Eukaryota</taxon>
        <taxon>Metazoa</taxon>
        <taxon>Spiralia</taxon>
        <taxon>Lophotrochozoa</taxon>
        <taxon>Mollusca</taxon>
        <taxon>Bivalvia</taxon>
        <taxon>Autobranchia</taxon>
        <taxon>Pteriomorphia</taxon>
        <taxon>Mytilida</taxon>
        <taxon>Mytiloidea</taxon>
        <taxon>Mytilidae</taxon>
        <taxon>Mytilinae</taxon>
        <taxon>Mytilus</taxon>
    </lineage>
</organism>
<protein>
    <submittedName>
        <fullName evidence="8">Uncharacterized protein</fullName>
    </submittedName>
</protein>
<dbReference type="AlphaFoldDB" id="A0A8S3U449"/>
<evidence type="ECO:0000256" key="6">
    <source>
        <dbReference type="SAM" id="Phobius"/>
    </source>
</evidence>
<dbReference type="EMBL" id="CAJPWZ010002473">
    <property type="protein sequence ID" value="CAG2238672.1"/>
    <property type="molecule type" value="Genomic_DNA"/>
</dbReference>
<feature type="transmembrane region" description="Helical" evidence="6">
    <location>
        <begin position="95"/>
        <end position="116"/>
    </location>
</feature>
<evidence type="ECO:0000313" key="9">
    <source>
        <dbReference type="Proteomes" id="UP000683360"/>
    </source>
</evidence>
<dbReference type="PANTHER" id="PTHR16932:SF18">
    <property type="entry name" value="INTERFERON, ALPHA-INDUCIBLE PROTEIN 27-LIKE 2"/>
    <property type="match status" value="1"/>
</dbReference>
<gene>
    <name evidence="8" type="ORF">MEDL_51070</name>
</gene>
<keyword evidence="5 6" id="KW-0472">Membrane</keyword>
<dbReference type="PROSITE" id="PS51257">
    <property type="entry name" value="PROKAR_LIPOPROTEIN"/>
    <property type="match status" value="1"/>
</dbReference>
<evidence type="ECO:0000256" key="7">
    <source>
        <dbReference type="SAM" id="SignalP"/>
    </source>
</evidence>
<dbReference type="InterPro" id="IPR038213">
    <property type="entry name" value="IFI6/IFI27-like_sf"/>
</dbReference>
<sequence>MDSQKSFILICSLLLISAPVVGGGPITWASCMAVIGVGGLVLGAAILPLLGFTSTGIAAGSWAAWMMSLYGGSVPAGSLFAILQSTGAAGVSWGSFGGISGFCAALTAPFPLPLSFKLSRMWMDLLKLCITLRIYSKREHLSMSVCTVSLRKASVSIDCIEIFILESLTLQPYQKWGPHFG</sequence>
<keyword evidence="3 6" id="KW-0812">Transmembrane</keyword>
<dbReference type="InterPro" id="IPR009311">
    <property type="entry name" value="IFI6/IFI27-like"/>
</dbReference>
<dbReference type="Proteomes" id="UP000683360">
    <property type="component" value="Unassembled WGS sequence"/>
</dbReference>
<dbReference type="PANTHER" id="PTHR16932">
    <property type="entry name" value="INTERFERON ALPHA-INDUCIBLE PROTEIN 27"/>
    <property type="match status" value="1"/>
</dbReference>
<feature type="chain" id="PRO_5035774367" evidence="7">
    <location>
        <begin position="24"/>
        <end position="181"/>
    </location>
</feature>
<feature type="signal peptide" evidence="7">
    <location>
        <begin position="1"/>
        <end position="23"/>
    </location>
</feature>
<dbReference type="OrthoDB" id="6132915at2759"/>
<comment type="caution">
    <text evidence="8">The sequence shown here is derived from an EMBL/GenBank/DDBJ whole genome shotgun (WGS) entry which is preliminary data.</text>
</comment>
<dbReference type="Gene3D" id="6.10.110.10">
    <property type="match status" value="1"/>
</dbReference>
<evidence type="ECO:0000256" key="2">
    <source>
        <dbReference type="ARBA" id="ARBA00007262"/>
    </source>
</evidence>
<evidence type="ECO:0000256" key="1">
    <source>
        <dbReference type="ARBA" id="ARBA00004141"/>
    </source>
</evidence>
<feature type="transmembrane region" description="Helical" evidence="6">
    <location>
        <begin position="32"/>
        <end position="50"/>
    </location>
</feature>
<reference evidence="8" key="1">
    <citation type="submission" date="2021-03" db="EMBL/GenBank/DDBJ databases">
        <authorList>
            <person name="Bekaert M."/>
        </authorList>
    </citation>
    <scope>NUCLEOTIDE SEQUENCE</scope>
</reference>
<feature type="transmembrane region" description="Helical" evidence="6">
    <location>
        <begin position="62"/>
        <end position="83"/>
    </location>
</feature>
<keyword evidence="7" id="KW-0732">Signal</keyword>
<proteinExistence type="inferred from homology"/>
<keyword evidence="4 6" id="KW-1133">Transmembrane helix</keyword>
<evidence type="ECO:0000256" key="3">
    <source>
        <dbReference type="ARBA" id="ARBA00022692"/>
    </source>
</evidence>
<dbReference type="Pfam" id="PF06140">
    <property type="entry name" value="Ifi-6-16"/>
    <property type="match status" value="1"/>
</dbReference>
<evidence type="ECO:0000256" key="5">
    <source>
        <dbReference type="ARBA" id="ARBA00023136"/>
    </source>
</evidence>
<accession>A0A8S3U449</accession>
<keyword evidence="9" id="KW-1185">Reference proteome</keyword>
<comment type="similarity">
    <text evidence="2">Belongs to the IFI6/IFI27 family.</text>
</comment>
<comment type="subcellular location">
    <subcellularLocation>
        <location evidence="1">Membrane</location>
        <topology evidence="1">Multi-pass membrane protein</topology>
    </subcellularLocation>
</comment>
<evidence type="ECO:0000256" key="4">
    <source>
        <dbReference type="ARBA" id="ARBA00022989"/>
    </source>
</evidence>
<name>A0A8S3U449_MYTED</name>
<dbReference type="GO" id="GO:0016020">
    <property type="term" value="C:membrane"/>
    <property type="evidence" value="ECO:0007669"/>
    <property type="project" value="UniProtKB-SubCell"/>
</dbReference>